<protein>
    <submittedName>
        <fullName evidence="2">Uncharacterized protein</fullName>
    </submittedName>
</protein>
<keyword evidence="3" id="KW-1185">Reference proteome</keyword>
<dbReference type="Proteomes" id="UP001234178">
    <property type="component" value="Unassembled WGS sequence"/>
</dbReference>
<evidence type="ECO:0000313" key="2">
    <source>
        <dbReference type="EMBL" id="KAK4029967.1"/>
    </source>
</evidence>
<keyword evidence="1" id="KW-0812">Transmembrane</keyword>
<keyword evidence="1" id="KW-0472">Membrane</keyword>
<feature type="transmembrane region" description="Helical" evidence="1">
    <location>
        <begin position="24"/>
        <end position="43"/>
    </location>
</feature>
<sequence length="99" mass="10914">MVNSCVLGTNTVLTLSLKEDKSRMAFRLGGLVFLSLCMAIVLTSGLQNPGSSARRPEALFQSLFLWTSALLCFYDCLVMIAIYRNAEVNINLEVHIKGN</sequence>
<organism evidence="2 3">
    <name type="scientific">Daphnia magna</name>
    <dbReference type="NCBI Taxonomy" id="35525"/>
    <lineage>
        <taxon>Eukaryota</taxon>
        <taxon>Metazoa</taxon>
        <taxon>Ecdysozoa</taxon>
        <taxon>Arthropoda</taxon>
        <taxon>Crustacea</taxon>
        <taxon>Branchiopoda</taxon>
        <taxon>Diplostraca</taxon>
        <taxon>Cladocera</taxon>
        <taxon>Anomopoda</taxon>
        <taxon>Daphniidae</taxon>
        <taxon>Daphnia</taxon>
    </lineage>
</organism>
<evidence type="ECO:0000313" key="3">
    <source>
        <dbReference type="Proteomes" id="UP001234178"/>
    </source>
</evidence>
<evidence type="ECO:0000256" key="1">
    <source>
        <dbReference type="SAM" id="Phobius"/>
    </source>
</evidence>
<dbReference type="EMBL" id="JAOYFB010000039">
    <property type="protein sequence ID" value="KAK4029967.1"/>
    <property type="molecule type" value="Genomic_DNA"/>
</dbReference>
<name>A0ABR0AXV7_9CRUS</name>
<proteinExistence type="predicted"/>
<comment type="caution">
    <text evidence="2">The sequence shown here is derived from an EMBL/GenBank/DDBJ whole genome shotgun (WGS) entry which is preliminary data.</text>
</comment>
<accession>A0ABR0AXV7</accession>
<reference evidence="2 3" key="1">
    <citation type="journal article" date="2023" name="Nucleic Acids Res.">
        <title>The hologenome of Daphnia magna reveals possible DNA methylation and microbiome-mediated evolution of the host genome.</title>
        <authorList>
            <person name="Chaturvedi A."/>
            <person name="Li X."/>
            <person name="Dhandapani V."/>
            <person name="Marshall H."/>
            <person name="Kissane S."/>
            <person name="Cuenca-Cambronero M."/>
            <person name="Asole G."/>
            <person name="Calvet F."/>
            <person name="Ruiz-Romero M."/>
            <person name="Marangio P."/>
            <person name="Guigo R."/>
            <person name="Rago D."/>
            <person name="Mirbahai L."/>
            <person name="Eastwood N."/>
            <person name="Colbourne J.K."/>
            <person name="Zhou J."/>
            <person name="Mallon E."/>
            <person name="Orsini L."/>
        </authorList>
    </citation>
    <scope>NUCLEOTIDE SEQUENCE [LARGE SCALE GENOMIC DNA]</scope>
    <source>
        <strain evidence="2">LRV0_1</strain>
    </source>
</reference>
<keyword evidence="1" id="KW-1133">Transmembrane helix</keyword>
<feature type="transmembrane region" description="Helical" evidence="1">
    <location>
        <begin position="63"/>
        <end position="83"/>
    </location>
</feature>
<gene>
    <name evidence="2" type="ORF">OUZ56_022923</name>
</gene>